<gene>
    <name evidence="4" type="ORF">N7498_004159</name>
</gene>
<name>A0A9W9N4G6_9EURO</name>
<dbReference type="RefSeq" id="XP_058310683.1">
    <property type="nucleotide sequence ID" value="XM_058451221.1"/>
</dbReference>
<evidence type="ECO:0000256" key="1">
    <source>
        <dbReference type="ARBA" id="ARBA00006484"/>
    </source>
</evidence>
<organism evidence="4 5">
    <name type="scientific">Penicillium cinerascens</name>
    <dbReference type="NCBI Taxonomy" id="70096"/>
    <lineage>
        <taxon>Eukaryota</taxon>
        <taxon>Fungi</taxon>
        <taxon>Dikarya</taxon>
        <taxon>Ascomycota</taxon>
        <taxon>Pezizomycotina</taxon>
        <taxon>Eurotiomycetes</taxon>
        <taxon>Eurotiomycetidae</taxon>
        <taxon>Eurotiales</taxon>
        <taxon>Aspergillaceae</taxon>
        <taxon>Penicillium</taxon>
    </lineage>
</organism>
<reference evidence="4" key="2">
    <citation type="journal article" date="2023" name="IMA Fungus">
        <title>Comparative genomic study of the Penicillium genus elucidates a diverse pangenome and 15 lateral gene transfer events.</title>
        <authorList>
            <person name="Petersen C."/>
            <person name="Sorensen T."/>
            <person name="Nielsen M.R."/>
            <person name="Sondergaard T.E."/>
            <person name="Sorensen J.L."/>
            <person name="Fitzpatrick D.A."/>
            <person name="Frisvad J.C."/>
            <person name="Nielsen K.L."/>
        </authorList>
    </citation>
    <scope>NUCLEOTIDE SEQUENCE</scope>
    <source>
        <strain evidence="4">IBT 15544</strain>
    </source>
</reference>
<dbReference type="InterPro" id="IPR036291">
    <property type="entry name" value="NAD(P)-bd_dom_sf"/>
</dbReference>
<evidence type="ECO:0000256" key="3">
    <source>
        <dbReference type="ARBA" id="ARBA00023002"/>
    </source>
</evidence>
<dbReference type="SUPFAM" id="SSF51735">
    <property type="entry name" value="NAD(P)-binding Rossmann-fold domains"/>
    <property type="match status" value="1"/>
</dbReference>
<dbReference type="AlphaFoldDB" id="A0A9W9N4G6"/>
<dbReference type="OrthoDB" id="542013at2759"/>
<dbReference type="GO" id="GO:0016491">
    <property type="term" value="F:oxidoreductase activity"/>
    <property type="evidence" value="ECO:0007669"/>
    <property type="project" value="UniProtKB-KW"/>
</dbReference>
<comment type="similarity">
    <text evidence="1">Belongs to the short-chain dehydrogenases/reductases (SDR) family.</text>
</comment>
<dbReference type="InterPro" id="IPR002347">
    <property type="entry name" value="SDR_fam"/>
</dbReference>
<evidence type="ECO:0000313" key="5">
    <source>
        <dbReference type="Proteomes" id="UP001150904"/>
    </source>
</evidence>
<dbReference type="EMBL" id="JAPQKR010000008">
    <property type="protein sequence ID" value="KAJ5212513.1"/>
    <property type="molecule type" value="Genomic_DNA"/>
</dbReference>
<dbReference type="GeneID" id="83178522"/>
<keyword evidence="3" id="KW-0560">Oxidoreductase</keyword>
<dbReference type="Pfam" id="PF00106">
    <property type="entry name" value="adh_short"/>
    <property type="match status" value="1"/>
</dbReference>
<keyword evidence="2" id="KW-0521">NADP</keyword>
<accession>A0A9W9N4G6</accession>
<reference evidence="4" key="1">
    <citation type="submission" date="2022-12" db="EMBL/GenBank/DDBJ databases">
        <authorList>
            <person name="Petersen C."/>
        </authorList>
    </citation>
    <scope>NUCLEOTIDE SEQUENCE</scope>
    <source>
        <strain evidence="4">IBT 15544</strain>
    </source>
</reference>
<evidence type="ECO:0000313" key="4">
    <source>
        <dbReference type="EMBL" id="KAJ5212513.1"/>
    </source>
</evidence>
<comment type="caution">
    <text evidence="4">The sequence shown here is derived from an EMBL/GenBank/DDBJ whole genome shotgun (WGS) entry which is preliminary data.</text>
</comment>
<sequence>MSSELQRSVLVTGGTAGLGYHCALTIARECPYYQVIIASRSDPKASAEAMNKLLDQENVKFLRLDLSSLSQVRAFAEVWETNQFPPIQSLVFNAALQLPGSVEYTEDGFEKTFAVSHIGHALLFSLLQPHLAETARIVIVSSGTHDPAQKTGLPDAKYTSAEYLAHPSPLSAKEKGRQRYASAKLANILYMYALHKRFSSVNEKSGKHWTVTSMDPGLMPGTGLARRATRVEKFLWLRVLPKIIPLLRLLISPNIHTPQESGAALARLAVADDVEGVSGVYYEGLNEIKSSEASYDRAKQEDLWEWTVNAVARDYRERMAFMLA</sequence>
<proteinExistence type="inferred from homology"/>
<keyword evidence="5" id="KW-1185">Reference proteome</keyword>
<evidence type="ECO:0000256" key="2">
    <source>
        <dbReference type="ARBA" id="ARBA00022857"/>
    </source>
</evidence>
<dbReference type="Proteomes" id="UP001150904">
    <property type="component" value="Unassembled WGS sequence"/>
</dbReference>
<dbReference type="PANTHER" id="PTHR24320:SF152">
    <property type="entry name" value="SHORT-CHAIN DEHYDROGENASE_REDUCTASE FAMILY PROTEIN"/>
    <property type="match status" value="1"/>
</dbReference>
<dbReference type="PANTHER" id="PTHR24320">
    <property type="entry name" value="RETINOL DEHYDROGENASE"/>
    <property type="match status" value="1"/>
</dbReference>
<dbReference type="Gene3D" id="3.40.50.720">
    <property type="entry name" value="NAD(P)-binding Rossmann-like Domain"/>
    <property type="match status" value="1"/>
</dbReference>
<protein>
    <submittedName>
        <fullName evidence="4">Uncharacterized protein</fullName>
    </submittedName>
</protein>